<keyword evidence="9" id="KW-1185">Reference proteome</keyword>
<sequence length="572" mass="66062">MLKSKKFSARNILGEGATGVVYRAVDSNNNEVALKMVPKSRSTQAYVQKEVNMLSCLAHENILSFVDYYETKSTCYIATELCDSSLIGFINEYNIDENVALKILRMILCGLHYIHSKGIIHRDIKLGNLLIKGNIVKICDFGLACYVFENNNTFCGTEDYLAPEVRSRKGYDKFIDIYSTGKVFYTLLTKKKFDNQIEHQIGNQCQDLLRLMMKEDPKDRIDAIGALSHPVFDVFLPIFPVCTILRNFTLNEKFGQIEKDENTVRFDNMVIRIGVEGVLTPDINIFDLSTDCKRVINESKVIFKSSRAIITFNLFVDNTPKYICLLTNTELKKINYGLAYTKLIMERLPVLVLEGDNYKFTYLINKNFVYSTNNFTVKRKKGKLELSEAPCRTDPILGDIASKYSYDKMKYLADKCDTFYSHFYNLLLRPMGQIKIYSRRTNTHWNESLPFPLTAHENKLDHLFDLVKNYKEVPSVFKTDLSTPLTQTTMKCSFVDMSILKKYKYLFLENLGWCIKNKTDFVFLMSDGTQIEILGFKKSVVFRDKVYAINNSLPDLIKHKLKVCLLFIKKMM</sequence>
<dbReference type="PANTHER" id="PTHR24345:SF91">
    <property type="entry name" value="SERINE_THREONINE-PROTEIN KINASE PLK4"/>
    <property type="match status" value="1"/>
</dbReference>
<feature type="binding site" evidence="6">
    <location>
        <position position="35"/>
    </location>
    <ligand>
        <name>ATP</name>
        <dbReference type="ChEBI" id="CHEBI:30616"/>
    </ligand>
</feature>
<keyword evidence="1" id="KW-0723">Serine/threonine-protein kinase</keyword>
<evidence type="ECO:0000256" key="1">
    <source>
        <dbReference type="ARBA" id="ARBA00022527"/>
    </source>
</evidence>
<dbReference type="GO" id="GO:0005634">
    <property type="term" value="C:nucleus"/>
    <property type="evidence" value="ECO:0007669"/>
    <property type="project" value="TreeGrafter"/>
</dbReference>
<dbReference type="PROSITE" id="PS00108">
    <property type="entry name" value="PROTEIN_KINASE_ST"/>
    <property type="match status" value="1"/>
</dbReference>
<dbReference type="Gene3D" id="1.10.510.10">
    <property type="entry name" value="Transferase(Phosphotransferase) domain 1"/>
    <property type="match status" value="1"/>
</dbReference>
<keyword evidence="2" id="KW-0808">Transferase</keyword>
<dbReference type="OrthoDB" id="4062651at2759"/>
<evidence type="ECO:0000256" key="2">
    <source>
        <dbReference type="ARBA" id="ARBA00022679"/>
    </source>
</evidence>
<dbReference type="SMART" id="SM00220">
    <property type="entry name" value="S_TKc"/>
    <property type="match status" value="1"/>
</dbReference>
<dbReference type="AlphaFoldDB" id="A0A9P6KY18"/>
<evidence type="ECO:0000256" key="4">
    <source>
        <dbReference type="ARBA" id="ARBA00022777"/>
    </source>
</evidence>
<keyword evidence="4 8" id="KW-0418">Kinase</keyword>
<accession>A0A9P6KY18</accession>
<dbReference type="GO" id="GO:0004674">
    <property type="term" value="F:protein serine/threonine kinase activity"/>
    <property type="evidence" value="ECO:0007669"/>
    <property type="project" value="UniProtKB-KW"/>
</dbReference>
<dbReference type="EMBL" id="SBJO01000422">
    <property type="protein sequence ID" value="KAF9761096.1"/>
    <property type="molecule type" value="Genomic_DNA"/>
</dbReference>
<keyword evidence="5 6" id="KW-0067">ATP-binding</keyword>
<dbReference type="InterPro" id="IPR017441">
    <property type="entry name" value="Protein_kinase_ATP_BS"/>
</dbReference>
<protein>
    <submittedName>
        <fullName evidence="8">Serine/threonine-protein kinase</fullName>
    </submittedName>
</protein>
<evidence type="ECO:0000259" key="7">
    <source>
        <dbReference type="PROSITE" id="PS50011"/>
    </source>
</evidence>
<evidence type="ECO:0000256" key="5">
    <source>
        <dbReference type="ARBA" id="ARBA00022840"/>
    </source>
</evidence>
<gene>
    <name evidence="8" type="ORF">NGRA_2859</name>
</gene>
<comment type="caution">
    <text evidence="8">The sequence shown here is derived from an EMBL/GenBank/DDBJ whole genome shotgun (WGS) entry which is preliminary data.</text>
</comment>
<reference evidence="8 9" key="1">
    <citation type="journal article" date="2020" name="Genome Biol. Evol.">
        <title>Comparative genomics of strictly vertically transmitted, feminizing microsporidia endosymbionts of amphipod crustaceans.</title>
        <authorList>
            <person name="Cormier A."/>
            <person name="Chebbi M.A."/>
            <person name="Giraud I."/>
            <person name="Wattier R."/>
            <person name="Teixeira M."/>
            <person name="Gilbert C."/>
            <person name="Rigaud T."/>
            <person name="Cordaux R."/>
        </authorList>
    </citation>
    <scope>NUCLEOTIDE SEQUENCE [LARGE SCALE GENOMIC DNA]</scope>
    <source>
        <strain evidence="8 9">Ou3-Ou53</strain>
    </source>
</reference>
<name>A0A9P6KY18_9MICR</name>
<dbReference type="PROSITE" id="PS00107">
    <property type="entry name" value="PROTEIN_KINASE_ATP"/>
    <property type="match status" value="1"/>
</dbReference>
<feature type="domain" description="Protein kinase" evidence="7">
    <location>
        <begin position="7"/>
        <end position="232"/>
    </location>
</feature>
<proteinExistence type="predicted"/>
<evidence type="ECO:0000313" key="8">
    <source>
        <dbReference type="EMBL" id="KAF9761096.1"/>
    </source>
</evidence>
<dbReference type="SUPFAM" id="SSF56112">
    <property type="entry name" value="Protein kinase-like (PK-like)"/>
    <property type="match status" value="1"/>
</dbReference>
<dbReference type="GO" id="GO:0005524">
    <property type="term" value="F:ATP binding"/>
    <property type="evidence" value="ECO:0007669"/>
    <property type="project" value="UniProtKB-UniRule"/>
</dbReference>
<evidence type="ECO:0000313" key="9">
    <source>
        <dbReference type="Proteomes" id="UP000740883"/>
    </source>
</evidence>
<dbReference type="Proteomes" id="UP000740883">
    <property type="component" value="Unassembled WGS sequence"/>
</dbReference>
<dbReference type="PROSITE" id="PS50011">
    <property type="entry name" value="PROTEIN_KINASE_DOM"/>
    <property type="match status" value="1"/>
</dbReference>
<organism evidence="8 9">
    <name type="scientific">Nosema granulosis</name>
    <dbReference type="NCBI Taxonomy" id="83296"/>
    <lineage>
        <taxon>Eukaryota</taxon>
        <taxon>Fungi</taxon>
        <taxon>Fungi incertae sedis</taxon>
        <taxon>Microsporidia</taxon>
        <taxon>Nosematidae</taxon>
        <taxon>Nosema</taxon>
    </lineage>
</organism>
<dbReference type="PANTHER" id="PTHR24345">
    <property type="entry name" value="SERINE/THREONINE-PROTEIN KINASE PLK"/>
    <property type="match status" value="1"/>
</dbReference>
<evidence type="ECO:0000256" key="6">
    <source>
        <dbReference type="PROSITE-ProRule" id="PRU10141"/>
    </source>
</evidence>
<dbReference type="InterPro" id="IPR011009">
    <property type="entry name" value="Kinase-like_dom_sf"/>
</dbReference>
<dbReference type="InterPro" id="IPR008271">
    <property type="entry name" value="Ser/Thr_kinase_AS"/>
</dbReference>
<dbReference type="Pfam" id="PF00069">
    <property type="entry name" value="Pkinase"/>
    <property type="match status" value="1"/>
</dbReference>
<dbReference type="InterPro" id="IPR000719">
    <property type="entry name" value="Prot_kinase_dom"/>
</dbReference>
<keyword evidence="3 6" id="KW-0547">Nucleotide-binding</keyword>
<evidence type="ECO:0000256" key="3">
    <source>
        <dbReference type="ARBA" id="ARBA00022741"/>
    </source>
</evidence>